<dbReference type="AlphaFoldDB" id="X0U2D4"/>
<comment type="caution">
    <text evidence="1">The sequence shown here is derived from an EMBL/GenBank/DDBJ whole genome shotgun (WGS) entry which is preliminary data.</text>
</comment>
<dbReference type="Gene3D" id="3.20.70.20">
    <property type="match status" value="1"/>
</dbReference>
<dbReference type="Pfam" id="PF05167">
    <property type="entry name" value="DUF711"/>
    <property type="match status" value="1"/>
</dbReference>
<proteinExistence type="predicted"/>
<sequence length="186" mass="20539">MIKKLSRISEDGFDNLRFAALFNTKPGSPFYPASYHKGPTSFAIGAENSDLVYKAFSRAKNIEKAEYFLKEMLTTEYGRIEAIAKKISRKERIKYDGIDVSIATSVKPNESIAHAFEKLGLGKFGEVGTLAIAKVITETLKGLDIKKCGYCGLMLPVLEDYGLAMRNIDGTYELTNLLLYSAVCGV</sequence>
<name>X0U2D4_9ZZZZ</name>
<dbReference type="InterPro" id="IPR007841">
    <property type="entry name" value="UPF0210"/>
</dbReference>
<feature type="non-terminal residue" evidence="1">
    <location>
        <position position="186"/>
    </location>
</feature>
<evidence type="ECO:0000313" key="1">
    <source>
        <dbReference type="EMBL" id="GAF99709.1"/>
    </source>
</evidence>
<dbReference type="PANTHER" id="PTHR37560:SF2">
    <property type="entry name" value="DUF711 DOMAIN-CONTAINING PROTEIN"/>
    <property type="match status" value="1"/>
</dbReference>
<evidence type="ECO:0008006" key="2">
    <source>
        <dbReference type="Google" id="ProtNLM"/>
    </source>
</evidence>
<organism evidence="1">
    <name type="scientific">marine sediment metagenome</name>
    <dbReference type="NCBI Taxonomy" id="412755"/>
    <lineage>
        <taxon>unclassified sequences</taxon>
        <taxon>metagenomes</taxon>
        <taxon>ecological metagenomes</taxon>
    </lineage>
</organism>
<dbReference type="PANTHER" id="PTHR37560">
    <property type="entry name" value="UPF0210 PROTEIN SPR0218"/>
    <property type="match status" value="1"/>
</dbReference>
<dbReference type="SUPFAM" id="SSF51998">
    <property type="entry name" value="PFL-like glycyl radical enzymes"/>
    <property type="match status" value="1"/>
</dbReference>
<dbReference type="EMBL" id="BARS01028860">
    <property type="protein sequence ID" value="GAF99709.1"/>
    <property type="molecule type" value="Genomic_DNA"/>
</dbReference>
<protein>
    <recommendedName>
        <fullName evidence="2">DUF711 domain-containing protein</fullName>
    </recommendedName>
</protein>
<accession>X0U2D4</accession>
<reference evidence="1" key="1">
    <citation type="journal article" date="2014" name="Front. Microbiol.">
        <title>High frequency of phylogenetically diverse reductive dehalogenase-homologous genes in deep subseafloor sedimentary metagenomes.</title>
        <authorList>
            <person name="Kawai M."/>
            <person name="Futagami T."/>
            <person name="Toyoda A."/>
            <person name="Takaki Y."/>
            <person name="Nishi S."/>
            <person name="Hori S."/>
            <person name="Arai W."/>
            <person name="Tsubouchi T."/>
            <person name="Morono Y."/>
            <person name="Uchiyama I."/>
            <person name="Ito T."/>
            <person name="Fujiyama A."/>
            <person name="Inagaki F."/>
            <person name="Takami H."/>
        </authorList>
    </citation>
    <scope>NUCLEOTIDE SEQUENCE</scope>
    <source>
        <strain evidence="1">Expedition CK06-06</strain>
    </source>
</reference>
<gene>
    <name evidence="1" type="ORF">S01H1_45195</name>
</gene>